<keyword evidence="2" id="KW-0812">Transmembrane</keyword>
<sequence>MKQYETNILIIGAGQAGLAVAYYLQSTSLSYLMLDKNERIGDSWRQRYESLTLFTSRAFSALPGVALDGDPNGYATRDEIANYFERYAQHFGFPVHLNQSIQTLEKTPTGFQATTTRGDIYSSDIVIIATGAFQEARVPQMSQDFVPAVRQFTAQSYRNPKQIPDGKVLIVGDGASGRDFANELSKTHEVLLATGRSRRLLPDRLFGKSIWWWLDKTGLLHARRDSIIGRIMQKTDPFPARGRRLQTLREKGVEVLPYLSSVNGNTVRFANGHVEQVTSVIWAVGYQDNSDWVAIPNTKDNDGNLIHEEGISPVDDLYFMGRSWQRTRGSALITGVGDDAHYLIQQIQKNRSKPTIMQGA</sequence>
<dbReference type="InterPro" id="IPR050982">
    <property type="entry name" value="Auxin_biosynth/cation_transpt"/>
</dbReference>
<gene>
    <name evidence="3" type="ORF">G4Y79_01625</name>
</gene>
<evidence type="ECO:0000313" key="4">
    <source>
        <dbReference type="Proteomes" id="UP000594468"/>
    </source>
</evidence>
<dbReference type="AlphaFoldDB" id="A0A7S8E9X3"/>
<name>A0A7S8E9X3_9CHLR</name>
<dbReference type="SUPFAM" id="SSF51905">
    <property type="entry name" value="FAD/NAD(P)-binding domain"/>
    <property type="match status" value="2"/>
</dbReference>
<dbReference type="Pfam" id="PF13738">
    <property type="entry name" value="Pyr_redox_3"/>
    <property type="match status" value="1"/>
</dbReference>
<dbReference type="PANTHER" id="PTHR43539:SF78">
    <property type="entry name" value="FLAVIN-CONTAINING MONOOXYGENASE"/>
    <property type="match status" value="1"/>
</dbReference>
<evidence type="ECO:0000313" key="3">
    <source>
        <dbReference type="EMBL" id="QPC83103.1"/>
    </source>
</evidence>
<organism evidence="3 4">
    <name type="scientific">Phototrophicus methaneseepsis</name>
    <dbReference type="NCBI Taxonomy" id="2710758"/>
    <lineage>
        <taxon>Bacteria</taxon>
        <taxon>Bacillati</taxon>
        <taxon>Chloroflexota</taxon>
        <taxon>Candidatus Thermofontia</taxon>
        <taxon>Phototrophicales</taxon>
        <taxon>Phototrophicaceae</taxon>
        <taxon>Phototrophicus</taxon>
    </lineage>
</organism>
<dbReference type="PRINTS" id="PR00469">
    <property type="entry name" value="PNDRDTASEII"/>
</dbReference>
<reference evidence="3 4" key="1">
    <citation type="submission" date="2020-02" db="EMBL/GenBank/DDBJ databases">
        <authorList>
            <person name="Zheng R.K."/>
            <person name="Sun C.M."/>
        </authorList>
    </citation>
    <scope>NUCLEOTIDE SEQUENCE [LARGE SCALE GENOMIC DNA]</scope>
    <source>
        <strain evidence="4">rifampicinis</strain>
    </source>
</reference>
<dbReference type="KEGG" id="pmet:G4Y79_01625"/>
<keyword evidence="2" id="KW-0472">Membrane</keyword>
<dbReference type="Proteomes" id="UP000594468">
    <property type="component" value="Chromosome"/>
</dbReference>
<accession>A0A7S8E9X3</accession>
<keyword evidence="1" id="KW-0560">Oxidoreductase</keyword>
<keyword evidence="2" id="KW-1133">Transmembrane helix</keyword>
<protein>
    <submittedName>
        <fullName evidence="3">NAD(P)-binding domain-containing protein</fullName>
    </submittedName>
</protein>
<dbReference type="RefSeq" id="WP_195171172.1">
    <property type="nucleotide sequence ID" value="NZ_CP062983.1"/>
</dbReference>
<keyword evidence="4" id="KW-1185">Reference proteome</keyword>
<evidence type="ECO:0000256" key="1">
    <source>
        <dbReference type="ARBA" id="ARBA00023002"/>
    </source>
</evidence>
<dbReference type="Gene3D" id="3.50.50.60">
    <property type="entry name" value="FAD/NAD(P)-binding domain"/>
    <property type="match status" value="1"/>
</dbReference>
<dbReference type="PRINTS" id="PR00368">
    <property type="entry name" value="FADPNR"/>
</dbReference>
<evidence type="ECO:0000256" key="2">
    <source>
        <dbReference type="SAM" id="Phobius"/>
    </source>
</evidence>
<dbReference type="GO" id="GO:0004497">
    <property type="term" value="F:monooxygenase activity"/>
    <property type="evidence" value="ECO:0007669"/>
    <property type="project" value="TreeGrafter"/>
</dbReference>
<proteinExistence type="predicted"/>
<dbReference type="GO" id="GO:0050660">
    <property type="term" value="F:flavin adenine dinucleotide binding"/>
    <property type="evidence" value="ECO:0007669"/>
    <property type="project" value="TreeGrafter"/>
</dbReference>
<dbReference type="PANTHER" id="PTHR43539">
    <property type="entry name" value="FLAVIN-BINDING MONOOXYGENASE-LIKE PROTEIN (AFU_ORTHOLOGUE AFUA_4G09220)"/>
    <property type="match status" value="1"/>
</dbReference>
<dbReference type="InterPro" id="IPR036188">
    <property type="entry name" value="FAD/NAD-bd_sf"/>
</dbReference>
<dbReference type="EMBL" id="CP062983">
    <property type="protein sequence ID" value="QPC83103.1"/>
    <property type="molecule type" value="Genomic_DNA"/>
</dbReference>
<feature type="transmembrane region" description="Helical" evidence="2">
    <location>
        <begin position="6"/>
        <end position="24"/>
    </location>
</feature>